<dbReference type="EMBL" id="WELI01000002">
    <property type="protein sequence ID" value="KAB7731740.1"/>
    <property type="molecule type" value="Genomic_DNA"/>
</dbReference>
<dbReference type="InterPro" id="IPR011009">
    <property type="entry name" value="Kinase-like_dom_sf"/>
</dbReference>
<evidence type="ECO:0000313" key="3">
    <source>
        <dbReference type="Proteomes" id="UP000488299"/>
    </source>
</evidence>
<dbReference type="Proteomes" id="UP000488299">
    <property type="component" value="Unassembled WGS sequence"/>
</dbReference>
<comment type="caution">
    <text evidence="2">The sequence shown here is derived from an EMBL/GenBank/DDBJ whole genome shotgun (WGS) entry which is preliminary data.</text>
</comment>
<evidence type="ECO:0000256" key="1">
    <source>
        <dbReference type="SAM" id="MobiDB-lite"/>
    </source>
</evidence>
<evidence type="ECO:0008006" key="4">
    <source>
        <dbReference type="Google" id="ProtNLM"/>
    </source>
</evidence>
<feature type="compositionally biased region" description="Low complexity" evidence="1">
    <location>
        <begin position="498"/>
        <end position="528"/>
    </location>
</feature>
<organism evidence="2 3">
    <name type="scientific">Rudanella paleaurantiibacter</name>
    <dbReference type="NCBI Taxonomy" id="2614655"/>
    <lineage>
        <taxon>Bacteria</taxon>
        <taxon>Pseudomonadati</taxon>
        <taxon>Bacteroidota</taxon>
        <taxon>Cytophagia</taxon>
        <taxon>Cytophagales</taxon>
        <taxon>Cytophagaceae</taxon>
        <taxon>Rudanella</taxon>
    </lineage>
</organism>
<sequence>MAFPRGDEYNQAVQNPNISFTDVALQRSQVETQLFGLPKPYSGGFTVTYKLQSPNGNWAVRCFTRQVRDLEKRYKALSALVQSNPSLAPYFVEANYLPSGIRINGQLHGIIKMRWVEGDPLNLYIGKIYQQSHVVEGILTTFVGLVQKMEAAGIAHGDLQHGNIIISEGKMLLIDYDDIYLPGIPGLKANSEGQPNYQHPKRTQQNYGKTIDRFSAIVIYLGLKAVKLKPALWAKYDNGENILIKNTDIANLSVSPLMQELSAITELKPLVDRFKGICYLSFDQVPTLNEFLEGAFTYSTTNTGTITVRSSQYAVLDGRKKGSILEHFGERVEVIGRIDALRESKTRYGAPYVFLNFGVYPNQTFTVVIWSDGLEQLSAKGLSINSFKGKWVSVTGVVGSYKEVPQIAVETISQIQILDNEKVATDKLNPKSIPQPAPQPVPQPRPVTPVSSVPKNPPAPKVPTPKQGEEVFNTLYGNRPVTPAPTLQPSPRHPPQSQPISPKQTRQPVKPTAPTVTSTPPNSSTNKQPSPPKKGFWRILADFFS</sequence>
<feature type="compositionally biased region" description="Pro residues" evidence="1">
    <location>
        <begin position="482"/>
        <end position="497"/>
    </location>
</feature>
<reference evidence="2 3" key="1">
    <citation type="submission" date="2019-10" db="EMBL/GenBank/DDBJ databases">
        <title>Rudanella paleaurantiibacter sp. nov., isolated from sludge.</title>
        <authorList>
            <person name="Xu S.Q."/>
        </authorList>
    </citation>
    <scope>NUCLEOTIDE SEQUENCE [LARGE SCALE GENOMIC DNA]</scope>
    <source>
        <strain evidence="2 3">HX-22-17</strain>
    </source>
</reference>
<feature type="region of interest" description="Disordered" evidence="1">
    <location>
        <begin position="427"/>
        <end position="545"/>
    </location>
</feature>
<keyword evidence="3" id="KW-1185">Reference proteome</keyword>
<dbReference type="AlphaFoldDB" id="A0A7J5U210"/>
<proteinExistence type="predicted"/>
<gene>
    <name evidence="2" type="ORF">F5984_05810</name>
</gene>
<accession>A0A7J5U210</accession>
<protein>
    <recommendedName>
        <fullName evidence="4">Protein kinase domain-containing protein</fullName>
    </recommendedName>
</protein>
<evidence type="ECO:0000313" key="2">
    <source>
        <dbReference type="EMBL" id="KAB7731740.1"/>
    </source>
</evidence>
<name>A0A7J5U210_9BACT</name>
<dbReference type="SUPFAM" id="SSF56112">
    <property type="entry name" value="Protein kinase-like (PK-like)"/>
    <property type="match status" value="1"/>
</dbReference>
<dbReference type="RefSeq" id="WP_152123334.1">
    <property type="nucleotide sequence ID" value="NZ_WELI01000002.1"/>
</dbReference>
<dbReference type="Gene3D" id="1.10.510.10">
    <property type="entry name" value="Transferase(Phosphotransferase) domain 1"/>
    <property type="match status" value="1"/>
</dbReference>
<feature type="compositionally biased region" description="Pro residues" evidence="1">
    <location>
        <begin position="433"/>
        <end position="447"/>
    </location>
</feature>